<evidence type="ECO:0000256" key="10">
    <source>
        <dbReference type="ARBA" id="ARBA00022737"/>
    </source>
</evidence>
<dbReference type="GO" id="GO:0006355">
    <property type="term" value="P:regulation of DNA-templated transcription"/>
    <property type="evidence" value="ECO:0007669"/>
    <property type="project" value="InterPro"/>
</dbReference>
<dbReference type="SMART" id="SM00091">
    <property type="entry name" value="PAS"/>
    <property type="match status" value="1"/>
</dbReference>
<protein>
    <recommendedName>
        <fullName evidence="3">Blue-light-activated histidine kinase</fullName>
        <ecNumber evidence="2">2.7.13.3</ecNumber>
    </recommendedName>
</protein>
<keyword evidence="8" id="KW-0288">FMN</keyword>
<evidence type="ECO:0000256" key="9">
    <source>
        <dbReference type="ARBA" id="ARBA00022679"/>
    </source>
</evidence>
<proteinExistence type="predicted"/>
<name>A0A9Q8YD54_ENSAD</name>
<evidence type="ECO:0000256" key="8">
    <source>
        <dbReference type="ARBA" id="ARBA00022643"/>
    </source>
</evidence>
<keyword evidence="7" id="KW-0285">Flavoprotein</keyword>
<geneLocation type="plasmid" evidence="20 22">
    <name>unnamedB</name>
</geneLocation>
<dbReference type="EMBL" id="CP098809">
    <property type="protein sequence ID" value="USJ27000.1"/>
    <property type="molecule type" value="Genomic_DNA"/>
</dbReference>
<evidence type="ECO:0000313" key="19">
    <source>
        <dbReference type="EMBL" id="USJ27000.1"/>
    </source>
</evidence>
<evidence type="ECO:0000256" key="5">
    <source>
        <dbReference type="ARBA" id="ARBA00022553"/>
    </source>
</evidence>
<sequence>MPLGSFDKAGSEDILRARLAAIVESSFDAIVSKDLDGTVRTWNGAAERMFGYSAEEMVGRSILTIIPTHLHDEERDLLQRLRKGERIEPFETVRQRKDGSFVTVSLTISPIRNSKGRIIGASKVARDITSAKDRERRIRLLLREVNHRVKNHYAIILSMIRQSRSEETEPAVFQKDLENRIWALSASHDLIASADWQATDLRGLVEKQIAAFHAEAFCQISGPGIALAPAAIENLGMAIHELALHSSKGGVLRSRAGTISITWALATSPAGLAFSMSWDEHPGPEGRDYQLPRSGFGAVVLKRTVPQALNAKVESAHGDGFARWRLVGPADRFLEWPRFSL</sequence>
<dbReference type="PANTHER" id="PTHR41523">
    <property type="entry name" value="TWO-COMPONENT SYSTEM SENSOR PROTEIN"/>
    <property type="match status" value="1"/>
</dbReference>
<geneLocation type="plasmid" evidence="19 21">
    <name>pB</name>
</geneLocation>
<dbReference type="InterPro" id="IPR000700">
    <property type="entry name" value="PAS-assoc_C"/>
</dbReference>
<evidence type="ECO:0000256" key="12">
    <source>
        <dbReference type="ARBA" id="ARBA00022777"/>
    </source>
</evidence>
<evidence type="ECO:0000259" key="18">
    <source>
        <dbReference type="PROSITE" id="PS50113"/>
    </source>
</evidence>
<evidence type="ECO:0000256" key="1">
    <source>
        <dbReference type="ARBA" id="ARBA00000085"/>
    </source>
</evidence>
<evidence type="ECO:0000313" key="20">
    <source>
        <dbReference type="EMBL" id="WFP95534.1"/>
    </source>
</evidence>
<dbReference type="CDD" id="cd00130">
    <property type="entry name" value="PAS"/>
    <property type="match status" value="1"/>
</dbReference>
<dbReference type="GO" id="GO:0009881">
    <property type="term" value="F:photoreceptor activity"/>
    <property type="evidence" value="ECO:0007669"/>
    <property type="project" value="UniProtKB-KW"/>
</dbReference>
<keyword evidence="15" id="KW-0843">Virulence</keyword>
<keyword evidence="10" id="KW-0677">Repeat</keyword>
<dbReference type="SUPFAM" id="SSF55785">
    <property type="entry name" value="PYP-like sensor domain (PAS domain)"/>
    <property type="match status" value="1"/>
</dbReference>
<evidence type="ECO:0000256" key="11">
    <source>
        <dbReference type="ARBA" id="ARBA00022741"/>
    </source>
</evidence>
<keyword evidence="6" id="KW-0716">Sensory transduction</keyword>
<keyword evidence="12" id="KW-0418">Kinase</keyword>
<reference evidence="19" key="1">
    <citation type="submission" date="2022-06" db="EMBL/GenBank/DDBJ databases">
        <title>Physiological and biochemical characterization and genomic elucidation of a strain of the genus Ensifer adhaerens M8 that combines arsenic oxidation and chromium reduction.</title>
        <authorList>
            <person name="Li X."/>
            <person name="Yu c."/>
        </authorList>
    </citation>
    <scope>NUCLEOTIDE SEQUENCE</scope>
    <source>
        <strain evidence="19">M8</strain>
        <plasmid evidence="19">pB</plasmid>
    </source>
</reference>
<feature type="domain" description="PAC" evidence="18">
    <location>
        <begin position="88"/>
        <end position="140"/>
    </location>
</feature>
<evidence type="ECO:0000256" key="7">
    <source>
        <dbReference type="ARBA" id="ARBA00022630"/>
    </source>
</evidence>
<dbReference type="EC" id="2.7.13.3" evidence="2"/>
<dbReference type="PROSITE" id="PS50113">
    <property type="entry name" value="PAC"/>
    <property type="match status" value="1"/>
</dbReference>
<dbReference type="PANTHER" id="PTHR41523:SF8">
    <property type="entry name" value="ETHYLENE RESPONSE SENSOR PROTEIN"/>
    <property type="match status" value="1"/>
</dbReference>
<feature type="domain" description="PAS" evidence="17">
    <location>
        <begin position="15"/>
        <end position="85"/>
    </location>
</feature>
<dbReference type="InterPro" id="IPR001610">
    <property type="entry name" value="PAC"/>
</dbReference>
<keyword evidence="5" id="KW-0597">Phosphoprotein</keyword>
<dbReference type="InterPro" id="IPR013767">
    <property type="entry name" value="PAS_fold"/>
</dbReference>
<evidence type="ECO:0000313" key="21">
    <source>
        <dbReference type="Proteomes" id="UP001055460"/>
    </source>
</evidence>
<dbReference type="Pfam" id="PF07536">
    <property type="entry name" value="HWE_HK"/>
    <property type="match status" value="1"/>
</dbReference>
<evidence type="ECO:0000256" key="14">
    <source>
        <dbReference type="ARBA" id="ARBA00022991"/>
    </source>
</evidence>
<keyword evidence="22" id="KW-1185">Reference proteome</keyword>
<keyword evidence="16" id="KW-0675">Receptor</keyword>
<organism evidence="19 21">
    <name type="scientific">Ensifer adhaerens</name>
    <name type="common">Sinorhizobium morelense</name>
    <dbReference type="NCBI Taxonomy" id="106592"/>
    <lineage>
        <taxon>Bacteria</taxon>
        <taxon>Pseudomonadati</taxon>
        <taxon>Pseudomonadota</taxon>
        <taxon>Alphaproteobacteria</taxon>
        <taxon>Hyphomicrobiales</taxon>
        <taxon>Rhizobiaceae</taxon>
        <taxon>Sinorhizobium/Ensifer group</taxon>
        <taxon>Ensifer</taxon>
    </lineage>
</organism>
<evidence type="ECO:0000256" key="6">
    <source>
        <dbReference type="ARBA" id="ARBA00022606"/>
    </source>
</evidence>
<gene>
    <name evidence="19" type="ORF">NE863_31375</name>
    <name evidence="20" type="ORF">P4B07_31435</name>
</gene>
<dbReference type="GO" id="GO:0005524">
    <property type="term" value="F:ATP binding"/>
    <property type="evidence" value="ECO:0007669"/>
    <property type="project" value="UniProtKB-KW"/>
</dbReference>
<dbReference type="InterPro" id="IPR000014">
    <property type="entry name" value="PAS"/>
</dbReference>
<keyword evidence="9" id="KW-0808">Transferase</keyword>
<evidence type="ECO:0000256" key="15">
    <source>
        <dbReference type="ARBA" id="ARBA00023026"/>
    </source>
</evidence>
<comment type="catalytic activity">
    <reaction evidence="1">
        <text>ATP + protein L-histidine = ADP + protein N-phospho-L-histidine.</text>
        <dbReference type="EC" id="2.7.13.3"/>
    </reaction>
</comment>
<dbReference type="Proteomes" id="UP001214094">
    <property type="component" value="Plasmid unnamedB"/>
</dbReference>
<evidence type="ECO:0000256" key="13">
    <source>
        <dbReference type="ARBA" id="ARBA00022840"/>
    </source>
</evidence>
<evidence type="ECO:0000256" key="2">
    <source>
        <dbReference type="ARBA" id="ARBA00012438"/>
    </source>
</evidence>
<dbReference type="SMART" id="SM00911">
    <property type="entry name" value="HWE_HK"/>
    <property type="match status" value="1"/>
</dbReference>
<dbReference type="InterPro" id="IPR035965">
    <property type="entry name" value="PAS-like_dom_sf"/>
</dbReference>
<evidence type="ECO:0000313" key="22">
    <source>
        <dbReference type="Proteomes" id="UP001214094"/>
    </source>
</evidence>
<keyword evidence="13" id="KW-0067">ATP-binding</keyword>
<dbReference type="GeneID" id="29522327"/>
<dbReference type="NCBIfam" id="TIGR00229">
    <property type="entry name" value="sensory_box"/>
    <property type="match status" value="1"/>
</dbReference>
<dbReference type="PROSITE" id="PS50112">
    <property type="entry name" value="PAS"/>
    <property type="match status" value="1"/>
</dbReference>
<evidence type="ECO:0000256" key="16">
    <source>
        <dbReference type="ARBA" id="ARBA00023170"/>
    </source>
</evidence>
<keyword evidence="19" id="KW-0614">Plasmid</keyword>
<keyword evidence="14" id="KW-0157">Chromophore</keyword>
<evidence type="ECO:0000259" key="17">
    <source>
        <dbReference type="PROSITE" id="PS50112"/>
    </source>
</evidence>
<reference evidence="20 22" key="2">
    <citation type="submission" date="2023-03" db="EMBL/GenBank/DDBJ databases">
        <title>Comparative genome and transcriptome analysis combination mining strategies for increasing vitamin B12 production of Ensifer adhaerens strain.</title>
        <authorList>
            <person name="Yongheng L."/>
        </authorList>
    </citation>
    <scope>NUCLEOTIDE SEQUENCE [LARGE SCALE GENOMIC DNA]</scope>
    <source>
        <strain evidence="20 22">Casida A-T305</strain>
        <plasmid evidence="20 22">unnamedB</plasmid>
    </source>
</reference>
<evidence type="ECO:0000256" key="4">
    <source>
        <dbReference type="ARBA" id="ARBA00022543"/>
    </source>
</evidence>
<dbReference type="Proteomes" id="UP001055460">
    <property type="component" value="Plasmid pB"/>
</dbReference>
<keyword evidence="4" id="KW-0600">Photoreceptor protein</keyword>
<dbReference type="Pfam" id="PF00989">
    <property type="entry name" value="PAS"/>
    <property type="match status" value="1"/>
</dbReference>
<keyword evidence="11" id="KW-0547">Nucleotide-binding</keyword>
<dbReference type="EMBL" id="CP121310">
    <property type="protein sequence ID" value="WFP95534.1"/>
    <property type="molecule type" value="Genomic_DNA"/>
</dbReference>
<dbReference type="Gene3D" id="3.30.450.20">
    <property type="entry name" value="PAS domain"/>
    <property type="match status" value="1"/>
</dbReference>
<dbReference type="SMART" id="SM00086">
    <property type="entry name" value="PAC"/>
    <property type="match status" value="1"/>
</dbReference>
<accession>A0A9Q8YD54</accession>
<dbReference type="AlphaFoldDB" id="A0A9Q8YD54"/>
<dbReference type="InterPro" id="IPR011102">
    <property type="entry name" value="Sig_transdc_His_kinase_HWE"/>
</dbReference>
<dbReference type="RefSeq" id="WP_082573053.1">
    <property type="nucleotide sequence ID" value="NZ_CAXURO020000003.1"/>
</dbReference>
<dbReference type="GO" id="GO:0004673">
    <property type="term" value="F:protein histidine kinase activity"/>
    <property type="evidence" value="ECO:0007669"/>
    <property type="project" value="UniProtKB-EC"/>
</dbReference>
<evidence type="ECO:0000256" key="3">
    <source>
        <dbReference type="ARBA" id="ARBA00021740"/>
    </source>
</evidence>